<dbReference type="Proteomes" id="UP000216316">
    <property type="component" value="Unassembled WGS sequence"/>
</dbReference>
<evidence type="ECO:0000313" key="10">
    <source>
        <dbReference type="EMBL" id="OYR88529.1"/>
    </source>
</evidence>
<protein>
    <submittedName>
        <fullName evidence="11">Cysteine desulfurase</fullName>
    </submittedName>
</protein>
<reference evidence="10 13" key="2">
    <citation type="submission" date="2017-05" db="EMBL/GenBank/DDBJ databases">
        <authorList>
            <person name="Lin X.B."/>
            <person name="Stothard P."/>
            <person name="Tasseva G."/>
            <person name="Walter J."/>
        </authorList>
    </citation>
    <scope>NUCLEOTIDE SEQUENCE [LARGE SCALE GENOMIC DNA]</scope>
    <source>
        <strain evidence="10 13">609u</strain>
    </source>
</reference>
<gene>
    <name evidence="10" type="ORF">CBF53_04440</name>
    <name evidence="11" type="ORF">CBF70_03600</name>
</gene>
<keyword evidence="3" id="KW-0808">Transferase</keyword>
<keyword evidence="7" id="KW-0411">Iron-sulfur</keyword>
<dbReference type="InterPro" id="IPR015424">
    <property type="entry name" value="PyrdxlP-dep_Trfase"/>
</dbReference>
<evidence type="ECO:0000313" key="11">
    <source>
        <dbReference type="EMBL" id="OYR92114.1"/>
    </source>
</evidence>
<dbReference type="InterPro" id="IPR000192">
    <property type="entry name" value="Aminotrans_V_dom"/>
</dbReference>
<dbReference type="RefSeq" id="WP_094496382.1">
    <property type="nucleotide sequence ID" value="NZ_CAPOHJ010000001.1"/>
</dbReference>
<evidence type="ECO:0000256" key="3">
    <source>
        <dbReference type="ARBA" id="ARBA00022679"/>
    </source>
</evidence>
<evidence type="ECO:0000313" key="12">
    <source>
        <dbReference type="Proteomes" id="UP000215828"/>
    </source>
</evidence>
<feature type="domain" description="Aminotransferase class V" evidence="9">
    <location>
        <begin position="6"/>
        <end position="371"/>
    </location>
</feature>
<dbReference type="SUPFAM" id="SSF53383">
    <property type="entry name" value="PLP-dependent transferases"/>
    <property type="match status" value="1"/>
</dbReference>
<dbReference type="InterPro" id="IPR015421">
    <property type="entry name" value="PyrdxlP-dep_Trfase_major"/>
</dbReference>
<dbReference type="Gene3D" id="3.90.1150.10">
    <property type="entry name" value="Aspartate Aminotransferase, domain 1"/>
    <property type="match status" value="1"/>
</dbReference>
<evidence type="ECO:0000256" key="1">
    <source>
        <dbReference type="ARBA" id="ARBA00001933"/>
    </source>
</evidence>
<evidence type="ECO:0000256" key="5">
    <source>
        <dbReference type="ARBA" id="ARBA00022898"/>
    </source>
</evidence>
<comment type="similarity">
    <text evidence="2">Belongs to the class-V pyridoxal-phosphate-dependent aminotransferase family. NifS/IscS subfamily.</text>
</comment>
<dbReference type="Gene3D" id="3.40.640.10">
    <property type="entry name" value="Type I PLP-dependent aspartate aminotransferase-like (Major domain)"/>
    <property type="match status" value="1"/>
</dbReference>
<proteinExistence type="inferred from homology"/>
<evidence type="ECO:0000256" key="4">
    <source>
        <dbReference type="ARBA" id="ARBA00022723"/>
    </source>
</evidence>
<dbReference type="PANTHER" id="PTHR11601">
    <property type="entry name" value="CYSTEINE DESULFURYLASE FAMILY MEMBER"/>
    <property type="match status" value="1"/>
</dbReference>
<dbReference type="EMBL" id="NGNX01000011">
    <property type="protein sequence ID" value="OYR92114.1"/>
    <property type="molecule type" value="Genomic_DNA"/>
</dbReference>
<evidence type="ECO:0000256" key="8">
    <source>
        <dbReference type="ARBA" id="ARBA00050776"/>
    </source>
</evidence>
<dbReference type="GO" id="GO:0051536">
    <property type="term" value="F:iron-sulfur cluster binding"/>
    <property type="evidence" value="ECO:0007669"/>
    <property type="project" value="UniProtKB-KW"/>
</dbReference>
<evidence type="ECO:0000259" key="9">
    <source>
        <dbReference type="Pfam" id="PF00266"/>
    </source>
</evidence>
<comment type="caution">
    <text evidence="11">The sequence shown here is derived from an EMBL/GenBank/DDBJ whole genome shotgun (WGS) entry which is preliminary data.</text>
</comment>
<evidence type="ECO:0000313" key="13">
    <source>
        <dbReference type="Proteomes" id="UP000216316"/>
    </source>
</evidence>
<dbReference type="PIRSF" id="PIRSF005572">
    <property type="entry name" value="NifS"/>
    <property type="match status" value="1"/>
</dbReference>
<dbReference type="GO" id="GO:0046872">
    <property type="term" value="F:metal ion binding"/>
    <property type="evidence" value="ECO:0007669"/>
    <property type="project" value="UniProtKB-KW"/>
</dbReference>
<dbReference type="AlphaFoldDB" id="A0A256LFA0"/>
<name>A0A256LFA0_9LACO</name>
<keyword evidence="13" id="KW-1185">Reference proteome</keyword>
<comment type="catalytic activity">
    <reaction evidence="8">
        <text>(sulfur carrier)-H + L-cysteine = (sulfur carrier)-SH + L-alanine</text>
        <dbReference type="Rhea" id="RHEA:43892"/>
        <dbReference type="Rhea" id="RHEA-COMP:14737"/>
        <dbReference type="Rhea" id="RHEA-COMP:14739"/>
        <dbReference type="ChEBI" id="CHEBI:29917"/>
        <dbReference type="ChEBI" id="CHEBI:35235"/>
        <dbReference type="ChEBI" id="CHEBI:57972"/>
        <dbReference type="ChEBI" id="CHEBI:64428"/>
        <dbReference type="EC" id="2.8.1.7"/>
    </reaction>
</comment>
<dbReference type="Gene3D" id="1.10.260.50">
    <property type="match status" value="1"/>
</dbReference>
<keyword evidence="4" id="KW-0479">Metal-binding</keyword>
<reference evidence="11 12" key="1">
    <citation type="submission" date="2017-04" db="EMBL/GenBank/DDBJ databases">
        <authorList>
            <person name="Afonso C.L."/>
            <person name="Miller P.J."/>
            <person name="Scott M.A."/>
            <person name="Spackman E."/>
            <person name="Goraichik I."/>
            <person name="Dimitrov K.M."/>
            <person name="Suarez D.L."/>
            <person name="Swayne D.E."/>
        </authorList>
    </citation>
    <scope>NUCLEOTIDE SEQUENCE [LARGE SCALE GENOMIC DNA]</scope>
    <source>
        <strain evidence="11 12">609q</strain>
    </source>
</reference>
<dbReference type="InterPro" id="IPR015422">
    <property type="entry name" value="PyrdxlP-dep_Trfase_small"/>
</dbReference>
<dbReference type="InterPro" id="IPR016454">
    <property type="entry name" value="Cysteine_dSase"/>
</dbReference>
<keyword evidence="5" id="KW-0663">Pyridoxal phosphate</keyword>
<dbReference type="GO" id="GO:0031071">
    <property type="term" value="F:cysteine desulfurase activity"/>
    <property type="evidence" value="ECO:0007669"/>
    <property type="project" value="UniProtKB-EC"/>
</dbReference>
<evidence type="ECO:0000256" key="2">
    <source>
        <dbReference type="ARBA" id="ARBA00006490"/>
    </source>
</evidence>
<dbReference type="InterPro" id="IPR018247">
    <property type="entry name" value="EF_Hand_1_Ca_BS"/>
</dbReference>
<dbReference type="PROSITE" id="PS00018">
    <property type="entry name" value="EF_HAND_1"/>
    <property type="match status" value="1"/>
</dbReference>
<evidence type="ECO:0000256" key="7">
    <source>
        <dbReference type="ARBA" id="ARBA00023014"/>
    </source>
</evidence>
<dbReference type="EMBL" id="NGNV01000011">
    <property type="protein sequence ID" value="OYR88529.1"/>
    <property type="molecule type" value="Genomic_DNA"/>
</dbReference>
<dbReference type="Proteomes" id="UP000215828">
    <property type="component" value="Unassembled WGS sequence"/>
</dbReference>
<accession>A0A256LFA0</accession>
<dbReference type="PANTHER" id="PTHR11601:SF34">
    <property type="entry name" value="CYSTEINE DESULFURASE"/>
    <property type="match status" value="1"/>
</dbReference>
<evidence type="ECO:0000256" key="6">
    <source>
        <dbReference type="ARBA" id="ARBA00023004"/>
    </source>
</evidence>
<keyword evidence="6" id="KW-0408">Iron</keyword>
<comment type="cofactor">
    <cofactor evidence="1">
        <name>pyridoxal 5'-phosphate</name>
        <dbReference type="ChEBI" id="CHEBI:597326"/>
    </cofactor>
</comment>
<sequence>MTRKNIYLDNAATTPMDPKVIETISSEMANDFGNASSQHAFGRKARQVVETARHELAETINAQDKEIIFTSGGSESNNTAIFGTARARKNIGKKIITTKIEHPSVLNPMKRLAKEGYEIVYLDVDKTGHINLDDLKKELTPDAILVSIMAVNNEVGSIMPLKEIGELVKDSNAYFHVDDVQGFGNIEIDVKEMNIDLLSTSAHKVNGPKFLGFLYEKDGLKVSNLLLGGEQEVKRRPGTENVPGIAGFGVAAHELNEMDKKQLQEKYQKFQKIILDALDQKQIDYEVNGSLEGKVSHHVLNLWLKGVNTYSALTNLDLNGYAVSGGSACTAGSLTPSHVLEAMYGEDSPRIAESIRVSFGRFNTENEIKSFAENLVNMCQRLSK</sequence>
<dbReference type="Pfam" id="PF00266">
    <property type="entry name" value="Aminotran_5"/>
    <property type="match status" value="1"/>
</dbReference>
<reference evidence="12 13" key="3">
    <citation type="submission" date="2017-09" db="EMBL/GenBank/DDBJ databases">
        <title>Tripartite evolution among Lactobacillus johnsonii, Lactobacillus taiwanensis, Lactobacillus reuteri and their rodent host.</title>
        <authorList>
            <person name="Wang T."/>
            <person name="Knowles S."/>
            <person name="Cheng C."/>
        </authorList>
    </citation>
    <scope>NUCLEOTIDE SEQUENCE [LARGE SCALE GENOMIC DNA]</scope>
    <source>
        <strain evidence="11 12">609q</strain>
        <strain evidence="10 13">609u</strain>
    </source>
</reference>
<organism evidence="11 12">
    <name type="scientific">Lactobacillus taiwanensis</name>
    <dbReference type="NCBI Taxonomy" id="508451"/>
    <lineage>
        <taxon>Bacteria</taxon>
        <taxon>Bacillati</taxon>
        <taxon>Bacillota</taxon>
        <taxon>Bacilli</taxon>
        <taxon>Lactobacillales</taxon>
        <taxon>Lactobacillaceae</taxon>
        <taxon>Lactobacillus</taxon>
    </lineage>
</organism>